<reference evidence="3" key="1">
    <citation type="journal article" date="2023" name="Genome Biol. Evol.">
        <title>First Whole Genome Sequence and Flow Cytometry Genome Size Data for the Lichen-Forming Fungus Ramalina farinacea (Ascomycota).</title>
        <authorList>
            <person name="Llewellyn T."/>
            <person name="Mian S."/>
            <person name="Hill R."/>
            <person name="Leitch I.J."/>
            <person name="Gaya E."/>
        </authorList>
    </citation>
    <scope>NUCLEOTIDE SEQUENCE</scope>
    <source>
        <strain evidence="3">LIQ254RAFAR</strain>
    </source>
</reference>
<dbReference type="EMBL" id="JAPUFD010000018">
    <property type="protein sequence ID" value="MDI1492256.1"/>
    <property type="molecule type" value="Genomic_DNA"/>
</dbReference>
<proteinExistence type="predicted"/>
<feature type="region of interest" description="Disordered" evidence="1">
    <location>
        <begin position="476"/>
        <end position="542"/>
    </location>
</feature>
<comment type="caution">
    <text evidence="3">The sequence shown here is derived from an EMBL/GenBank/DDBJ whole genome shotgun (WGS) entry which is preliminary data.</text>
</comment>
<name>A0AA43TUP5_9LECA</name>
<gene>
    <name evidence="3" type="ORF">OHK93_003468</name>
</gene>
<feature type="region of interest" description="Disordered" evidence="1">
    <location>
        <begin position="568"/>
        <end position="611"/>
    </location>
</feature>
<organism evidence="3 4">
    <name type="scientific">Ramalina farinacea</name>
    <dbReference type="NCBI Taxonomy" id="258253"/>
    <lineage>
        <taxon>Eukaryota</taxon>
        <taxon>Fungi</taxon>
        <taxon>Dikarya</taxon>
        <taxon>Ascomycota</taxon>
        <taxon>Pezizomycotina</taxon>
        <taxon>Lecanoromycetes</taxon>
        <taxon>OSLEUM clade</taxon>
        <taxon>Lecanoromycetidae</taxon>
        <taxon>Lecanorales</taxon>
        <taxon>Lecanorineae</taxon>
        <taxon>Ramalinaceae</taxon>
        <taxon>Ramalina</taxon>
    </lineage>
</organism>
<dbReference type="AlphaFoldDB" id="A0AA43TUP5"/>
<dbReference type="Proteomes" id="UP001161017">
    <property type="component" value="Unassembled WGS sequence"/>
</dbReference>
<keyword evidence="2" id="KW-0472">Membrane</keyword>
<feature type="region of interest" description="Disordered" evidence="1">
    <location>
        <begin position="193"/>
        <end position="235"/>
    </location>
</feature>
<evidence type="ECO:0000313" key="3">
    <source>
        <dbReference type="EMBL" id="MDI1492256.1"/>
    </source>
</evidence>
<feature type="compositionally biased region" description="Pro residues" evidence="1">
    <location>
        <begin position="105"/>
        <end position="116"/>
    </location>
</feature>
<evidence type="ECO:0000256" key="2">
    <source>
        <dbReference type="SAM" id="Phobius"/>
    </source>
</evidence>
<evidence type="ECO:0000313" key="4">
    <source>
        <dbReference type="Proteomes" id="UP001161017"/>
    </source>
</evidence>
<keyword evidence="2" id="KW-0812">Transmembrane</keyword>
<keyword evidence="4" id="KW-1185">Reference proteome</keyword>
<feature type="transmembrane region" description="Helical" evidence="2">
    <location>
        <begin position="445"/>
        <end position="469"/>
    </location>
</feature>
<feature type="compositionally biased region" description="Low complexity" evidence="1">
    <location>
        <begin position="201"/>
        <end position="220"/>
    </location>
</feature>
<accession>A0AA43TUP5</accession>
<evidence type="ECO:0000256" key="1">
    <source>
        <dbReference type="SAM" id="MobiDB-lite"/>
    </source>
</evidence>
<keyword evidence="2" id="KW-1133">Transmembrane helix</keyword>
<feature type="compositionally biased region" description="Basic and acidic residues" evidence="1">
    <location>
        <begin position="221"/>
        <end position="234"/>
    </location>
</feature>
<protein>
    <submittedName>
        <fullName evidence="3">Uncharacterized protein</fullName>
    </submittedName>
</protein>
<feature type="compositionally biased region" description="Low complexity" evidence="1">
    <location>
        <begin position="582"/>
        <end position="603"/>
    </location>
</feature>
<feature type="compositionally biased region" description="Low complexity" evidence="1">
    <location>
        <begin position="483"/>
        <end position="495"/>
    </location>
</feature>
<feature type="region of interest" description="Disordered" evidence="1">
    <location>
        <begin position="1"/>
        <end position="161"/>
    </location>
</feature>
<sequence>MGAQESPQLRTMPSQKKHSPARKLSMKYSTRPPKGLPEFEMVKPSEPVTVAVTETRPSTGDSSRKTSEDNAPTQSRSSSRPRRPTITIPTKALVAKQQSTTDNQPLPPPPSHPPPNQTHKRAPSPAEVALPRSSTDTRDLVQSDSRATTAVPPSAQTPVMRSMFPSYNTTVPLTQQNYVPNPEVVPALTRMREVTGPSSYPPSLHHASSSTSLAPPSQAAVKKESPLRRSESLKRPAVYSTPEELLGLWNVANGQALNDEIERKTLELSCDDLALNKEIITFSSTSHCLYALSAAEPDQISTTRIHPQDSRTKIPICTTTLNRPSRQDPLIACIFPKLAGLMALDESSTAAIEQGLDRQTSALLQADAINKAQEKEGSMLLWDYDSNRFCIMHPTLLDDSATTMRIDITPTPTSPETITIFAPETDTPLLELEMTPLALRIHGSVIAALPSLYILDTLMTALLILLLHLHRSCADPANRHSPHQQQQQHIAPSQQLRTSYDIITDDPSSNLYFPPPPPSLHSQASKRDLRRPTSSHLSAFRSVRSVKSSRSLAPSLSSTRYGDTYDKDIELGEMDPHNAGLASPSGKSKSKSKPSNQKQKAPKGLVDVDDPGLPKGTRAVLRFLYWGFEVLFWVVGTLMQVAAAAVVGAGKFVTKL</sequence>
<feature type="transmembrane region" description="Helical" evidence="2">
    <location>
        <begin position="623"/>
        <end position="647"/>
    </location>
</feature>
<feature type="compositionally biased region" description="Polar residues" evidence="1">
    <location>
        <begin position="1"/>
        <end position="14"/>
    </location>
</feature>
<feature type="compositionally biased region" description="Basic residues" evidence="1">
    <location>
        <begin position="15"/>
        <end position="25"/>
    </location>
</feature>
<feature type="compositionally biased region" description="Low complexity" evidence="1">
    <location>
        <begin position="72"/>
        <end position="90"/>
    </location>
</feature>